<dbReference type="OrthoDB" id="3534856at2"/>
<dbReference type="Proteomes" id="UP000322159">
    <property type="component" value="Chromosome"/>
</dbReference>
<feature type="transmembrane region" description="Helical" evidence="4">
    <location>
        <begin position="137"/>
        <end position="159"/>
    </location>
</feature>
<keyword evidence="4" id="KW-0812">Transmembrane</keyword>
<gene>
    <name evidence="7" type="ORF">FLP23_01295</name>
</gene>
<dbReference type="PANTHER" id="PTHR24421">
    <property type="entry name" value="NITRATE/NITRITE SENSOR PROTEIN NARX-RELATED"/>
    <property type="match status" value="1"/>
</dbReference>
<evidence type="ECO:0000259" key="5">
    <source>
        <dbReference type="Pfam" id="PF04024"/>
    </source>
</evidence>
<proteinExistence type="predicted"/>
<dbReference type="Pfam" id="PF13581">
    <property type="entry name" value="HATPase_c_2"/>
    <property type="match status" value="1"/>
</dbReference>
<dbReference type="InterPro" id="IPR007168">
    <property type="entry name" value="Phageshock_PspC_N"/>
</dbReference>
<feature type="transmembrane region" description="Helical" evidence="4">
    <location>
        <begin position="38"/>
        <end position="59"/>
    </location>
</feature>
<keyword evidence="4" id="KW-1133">Transmembrane helix</keyword>
<evidence type="ECO:0000256" key="4">
    <source>
        <dbReference type="SAM" id="Phobius"/>
    </source>
</evidence>
<dbReference type="InterPro" id="IPR003594">
    <property type="entry name" value="HATPase_dom"/>
</dbReference>
<keyword evidence="8" id="KW-1185">Reference proteome</keyword>
<protein>
    <submittedName>
        <fullName evidence="7">PspC domain-containing protein</fullName>
    </submittedName>
</protein>
<keyword evidence="4" id="KW-0472">Membrane</keyword>
<evidence type="ECO:0000256" key="3">
    <source>
        <dbReference type="ARBA" id="ARBA00023012"/>
    </source>
</evidence>
<feature type="domain" description="Phage shock protein PspC N-terminal" evidence="5">
    <location>
        <begin position="9"/>
        <end position="64"/>
    </location>
</feature>
<organism evidence="7 8">
    <name type="scientific">Protaetiibacter larvae</name>
    <dbReference type="NCBI Taxonomy" id="2592654"/>
    <lineage>
        <taxon>Bacteria</taxon>
        <taxon>Bacillati</taxon>
        <taxon>Actinomycetota</taxon>
        <taxon>Actinomycetes</taxon>
        <taxon>Micrococcales</taxon>
        <taxon>Microbacteriaceae</taxon>
        <taxon>Protaetiibacter</taxon>
    </lineage>
</organism>
<dbReference type="GO" id="GO:0016301">
    <property type="term" value="F:kinase activity"/>
    <property type="evidence" value="ECO:0007669"/>
    <property type="project" value="UniProtKB-KW"/>
</dbReference>
<dbReference type="Gene3D" id="3.30.565.10">
    <property type="entry name" value="Histidine kinase-like ATPase, C-terminal domain"/>
    <property type="match status" value="1"/>
</dbReference>
<dbReference type="InterPro" id="IPR050482">
    <property type="entry name" value="Sensor_HK_TwoCompSys"/>
</dbReference>
<evidence type="ECO:0000256" key="2">
    <source>
        <dbReference type="ARBA" id="ARBA00022777"/>
    </source>
</evidence>
<evidence type="ECO:0000259" key="6">
    <source>
        <dbReference type="Pfam" id="PF13581"/>
    </source>
</evidence>
<evidence type="ECO:0000313" key="7">
    <source>
        <dbReference type="EMBL" id="QEO08771.1"/>
    </source>
</evidence>
<keyword evidence="1" id="KW-0808">Transferase</keyword>
<sequence>MTAAVARPPLVRPREVLLGGVSAGVARHLGIPPAGARFAFLGLALVAGVGVLLYLWLWAFVPREDAGTDAPGGRVVPVGAVLLVASTAFAIIGVVTTWFAFYPVPPGILESTVLSVGAIAWTLFADRHDPRHARSAPVVRAFAATLLIVEGGLVFAGALSRGLPMPAVLGVLLVLIGVAVLFIPRLITLWSELGAERTARAREEQRAEIAAHLHDSVLQTLAIIQNRAGTGTEIARIARAQERELRDWLFAGSDPFADDLATELRTIARELELEHAVRIEVVTVGDVGEVASAALAGAAREALVNAARHAGGEVAVYAEATPESVEVFVRDRGAGFDPDAVPDGRLGIRESIVGRMARAGGSAVVTSGADGTEVQLRLPRRATSAPASGKGAEA</sequence>
<dbReference type="SUPFAM" id="SSF55874">
    <property type="entry name" value="ATPase domain of HSP90 chaperone/DNA topoisomerase II/histidine kinase"/>
    <property type="match status" value="1"/>
</dbReference>
<dbReference type="Pfam" id="PF04024">
    <property type="entry name" value="PspC"/>
    <property type="match status" value="1"/>
</dbReference>
<dbReference type="InterPro" id="IPR036890">
    <property type="entry name" value="HATPase_C_sf"/>
</dbReference>
<feature type="transmembrane region" description="Helical" evidence="4">
    <location>
        <begin position="165"/>
        <end position="187"/>
    </location>
</feature>
<accession>A0A5C1Y4T9</accession>
<keyword evidence="3" id="KW-0902">Two-component regulatory system</keyword>
<dbReference type="RefSeq" id="WP_149324204.1">
    <property type="nucleotide sequence ID" value="NZ_CP043504.1"/>
</dbReference>
<reference evidence="7 8" key="1">
    <citation type="submission" date="2019-09" db="EMBL/GenBank/DDBJ databases">
        <title>Genome sequencing of strain KACC 19322.</title>
        <authorList>
            <person name="Heo J."/>
            <person name="Kim S.-J."/>
            <person name="Kim J.-S."/>
            <person name="Hong S.-B."/>
            <person name="Kwon S.-W."/>
        </authorList>
    </citation>
    <scope>NUCLEOTIDE SEQUENCE [LARGE SCALE GENOMIC DNA]</scope>
    <source>
        <strain evidence="7 8">KACC 19322</strain>
    </source>
</reference>
<evidence type="ECO:0000313" key="8">
    <source>
        <dbReference type="Proteomes" id="UP000322159"/>
    </source>
</evidence>
<feature type="transmembrane region" description="Helical" evidence="4">
    <location>
        <begin position="107"/>
        <end position="125"/>
    </location>
</feature>
<dbReference type="EMBL" id="CP043504">
    <property type="protein sequence ID" value="QEO08771.1"/>
    <property type="molecule type" value="Genomic_DNA"/>
</dbReference>
<name>A0A5C1Y4T9_9MICO</name>
<evidence type="ECO:0000256" key="1">
    <source>
        <dbReference type="ARBA" id="ARBA00022679"/>
    </source>
</evidence>
<keyword evidence="2" id="KW-0418">Kinase</keyword>
<feature type="domain" description="Histidine kinase/HSP90-like ATPase" evidence="6">
    <location>
        <begin position="287"/>
        <end position="345"/>
    </location>
</feature>
<dbReference type="AlphaFoldDB" id="A0A5C1Y4T9"/>
<dbReference type="KEGG" id="lyk:FLP23_01295"/>
<feature type="transmembrane region" description="Helical" evidence="4">
    <location>
        <begin position="80"/>
        <end position="101"/>
    </location>
</feature>
<dbReference type="PANTHER" id="PTHR24421:SF61">
    <property type="entry name" value="OXYGEN SENSOR HISTIDINE KINASE NREB"/>
    <property type="match status" value="1"/>
</dbReference>
<dbReference type="GO" id="GO:0000160">
    <property type="term" value="P:phosphorelay signal transduction system"/>
    <property type="evidence" value="ECO:0007669"/>
    <property type="project" value="UniProtKB-KW"/>
</dbReference>